<comment type="caution">
    <text evidence="2">The sequence shown here is derived from an EMBL/GenBank/DDBJ whole genome shotgun (WGS) entry which is preliminary data.</text>
</comment>
<reference evidence="2 3" key="1">
    <citation type="journal article" date="2024" name="Nat. Commun.">
        <title>Phylogenomics reveals the evolutionary origins of lichenization in chlorophyte algae.</title>
        <authorList>
            <person name="Puginier C."/>
            <person name="Libourel C."/>
            <person name="Otte J."/>
            <person name="Skaloud P."/>
            <person name="Haon M."/>
            <person name="Grisel S."/>
            <person name="Petersen M."/>
            <person name="Berrin J.G."/>
            <person name="Delaux P.M."/>
            <person name="Dal Grande F."/>
            <person name="Keller J."/>
        </authorList>
    </citation>
    <scope>NUCLEOTIDE SEQUENCE [LARGE SCALE GENOMIC DNA]</scope>
    <source>
        <strain evidence="2 3">SAG 2145</strain>
    </source>
</reference>
<dbReference type="PANTHER" id="PTHR42886">
    <property type="entry name" value="RE40534P-RELATED"/>
    <property type="match status" value="1"/>
</dbReference>
<evidence type="ECO:0000259" key="1">
    <source>
        <dbReference type="Pfam" id="PF12146"/>
    </source>
</evidence>
<dbReference type="Proteomes" id="UP001438707">
    <property type="component" value="Unassembled WGS sequence"/>
</dbReference>
<dbReference type="PANTHER" id="PTHR42886:SF53">
    <property type="entry name" value="ALPHA_BETA-HYDROLASES SUPERFAMILY PROTEIN"/>
    <property type="match status" value="1"/>
</dbReference>
<evidence type="ECO:0000313" key="3">
    <source>
        <dbReference type="Proteomes" id="UP001438707"/>
    </source>
</evidence>
<dbReference type="Gene3D" id="3.40.50.1820">
    <property type="entry name" value="alpha/beta hydrolase"/>
    <property type="match status" value="1"/>
</dbReference>
<evidence type="ECO:0000313" key="2">
    <source>
        <dbReference type="EMBL" id="KAK9818793.1"/>
    </source>
</evidence>
<dbReference type="SUPFAM" id="SSF53474">
    <property type="entry name" value="alpha/beta-Hydrolases"/>
    <property type="match status" value="1"/>
</dbReference>
<name>A0AAW1Q8V9_9CHLO</name>
<dbReference type="EMBL" id="JALJOS010000054">
    <property type="protein sequence ID" value="KAK9818793.1"/>
    <property type="molecule type" value="Genomic_DNA"/>
</dbReference>
<feature type="domain" description="Serine aminopeptidase S33" evidence="1">
    <location>
        <begin position="29"/>
        <end position="139"/>
    </location>
</feature>
<dbReference type="InterPro" id="IPR029058">
    <property type="entry name" value="AB_hydrolase_fold"/>
</dbReference>
<dbReference type="InterPro" id="IPR022742">
    <property type="entry name" value="Hydrolase_4"/>
</dbReference>
<proteinExistence type="predicted"/>
<gene>
    <name evidence="2" type="ORF">WJX74_000559</name>
</gene>
<protein>
    <recommendedName>
        <fullName evidence="1">Serine aminopeptidase S33 domain-containing protein</fullName>
    </recommendedName>
</protein>
<accession>A0AAW1Q8V9</accession>
<organism evidence="2 3">
    <name type="scientific">Apatococcus lobatus</name>
    <dbReference type="NCBI Taxonomy" id="904363"/>
    <lineage>
        <taxon>Eukaryota</taxon>
        <taxon>Viridiplantae</taxon>
        <taxon>Chlorophyta</taxon>
        <taxon>core chlorophytes</taxon>
        <taxon>Trebouxiophyceae</taxon>
        <taxon>Chlorellales</taxon>
        <taxon>Chlorellaceae</taxon>
        <taxon>Apatococcus</taxon>
    </lineage>
</organism>
<sequence length="264" mass="28754">MAVDSKVYFENAEKQRLVGLLRDTGSSEVAVLCHGFADTKDACFLPGLAAALAAEGQSSLRFDFSGNGESEGEFVYAGYWREVEDLRAAVEWLQQQGRTTTGISGHSKAGSVVIMYAAKYGDVPQVANISGRFTLNEGITARFGQATMERVKTEGRVRQKVPETGVEFWLTQESVDERIAIGDMHRFCKAVPKTVSVLDIHGEIDKTINMMDAIRYADATPGAKLHVVPGGNHTFSDLGARRELLSYVVPFLCGKELPSKDSPA</sequence>
<keyword evidence="3" id="KW-1185">Reference proteome</keyword>
<dbReference type="AlphaFoldDB" id="A0AAW1Q8V9"/>
<dbReference type="Pfam" id="PF12146">
    <property type="entry name" value="Hydrolase_4"/>
    <property type="match status" value="1"/>
</dbReference>